<dbReference type="Pfam" id="PF00441">
    <property type="entry name" value="Acyl-CoA_dh_1"/>
    <property type="match status" value="1"/>
</dbReference>
<comment type="cofactor">
    <cofactor evidence="1 6">
        <name>FAD</name>
        <dbReference type="ChEBI" id="CHEBI:57692"/>
    </cofactor>
</comment>
<dbReference type="InterPro" id="IPR036250">
    <property type="entry name" value="AcylCo_DH-like_C"/>
</dbReference>
<dbReference type="PANTHER" id="PTHR43884">
    <property type="entry name" value="ACYL-COA DEHYDROGENASE"/>
    <property type="match status" value="1"/>
</dbReference>
<dbReference type="Proteomes" id="UP000053791">
    <property type="component" value="Unassembled WGS sequence"/>
</dbReference>
<dbReference type="InterPro" id="IPR006091">
    <property type="entry name" value="Acyl-CoA_Oxase/DH_mid-dom"/>
</dbReference>
<keyword evidence="4 6" id="KW-0274">FAD</keyword>
<dbReference type="InterPro" id="IPR046373">
    <property type="entry name" value="Acyl-CoA_Oxase/DH_mid-dom_sf"/>
</dbReference>
<dbReference type="GO" id="GO:0050660">
    <property type="term" value="F:flavin adenine dinucleotide binding"/>
    <property type="evidence" value="ECO:0007669"/>
    <property type="project" value="InterPro"/>
</dbReference>
<dbReference type="PANTHER" id="PTHR43884:SF12">
    <property type="entry name" value="ISOVALERYL-COA DEHYDROGENASE, MITOCHONDRIAL-RELATED"/>
    <property type="match status" value="1"/>
</dbReference>
<dbReference type="EMBL" id="LQBQ01000036">
    <property type="protein sequence ID" value="KUJ76318.1"/>
    <property type="molecule type" value="Genomic_DNA"/>
</dbReference>
<feature type="domain" description="Acyl-CoA dehydrogenase/oxidase C-terminal" evidence="7">
    <location>
        <begin position="235"/>
        <end position="383"/>
    </location>
</feature>
<dbReference type="InterPro" id="IPR013786">
    <property type="entry name" value="AcylCoA_DH/ox_N"/>
</dbReference>
<dbReference type="SUPFAM" id="SSF56645">
    <property type="entry name" value="Acyl-CoA dehydrogenase NM domain-like"/>
    <property type="match status" value="1"/>
</dbReference>
<evidence type="ECO:0000256" key="4">
    <source>
        <dbReference type="ARBA" id="ARBA00022827"/>
    </source>
</evidence>
<dbReference type="OrthoDB" id="9775090at2"/>
<dbReference type="InterPro" id="IPR006089">
    <property type="entry name" value="Acyl-CoA_DH_CS"/>
</dbReference>
<organism evidence="10 11">
    <name type="scientific">Ruegeria marisrubri</name>
    <dbReference type="NCBI Taxonomy" id="1685379"/>
    <lineage>
        <taxon>Bacteria</taxon>
        <taxon>Pseudomonadati</taxon>
        <taxon>Pseudomonadota</taxon>
        <taxon>Alphaproteobacteria</taxon>
        <taxon>Rhodobacterales</taxon>
        <taxon>Roseobacteraceae</taxon>
        <taxon>Ruegeria</taxon>
    </lineage>
</organism>
<feature type="domain" description="Acyl-CoA dehydrogenase/oxidase N-terminal" evidence="9">
    <location>
        <begin position="12"/>
        <end position="122"/>
    </location>
</feature>
<comment type="similarity">
    <text evidence="2 6">Belongs to the acyl-CoA dehydrogenase family.</text>
</comment>
<feature type="domain" description="Acyl-CoA oxidase/dehydrogenase middle" evidence="8">
    <location>
        <begin position="126"/>
        <end position="222"/>
    </location>
</feature>
<keyword evidence="11" id="KW-1185">Reference proteome</keyword>
<dbReference type="Pfam" id="PF02770">
    <property type="entry name" value="Acyl-CoA_dh_M"/>
    <property type="match status" value="1"/>
</dbReference>
<dbReference type="InterPro" id="IPR037069">
    <property type="entry name" value="AcylCoA_DH/ox_N_sf"/>
</dbReference>
<dbReference type="PROSITE" id="PS00073">
    <property type="entry name" value="ACYL_COA_DH_2"/>
    <property type="match status" value="1"/>
</dbReference>
<dbReference type="Gene3D" id="1.20.140.10">
    <property type="entry name" value="Butyryl-CoA Dehydrogenase, subunit A, domain 3"/>
    <property type="match status" value="1"/>
</dbReference>
<reference evidence="10 11" key="1">
    <citation type="submission" date="2015-12" db="EMBL/GenBank/DDBJ databases">
        <authorList>
            <person name="Shamseldin A."/>
            <person name="Moawad H."/>
            <person name="Abd El-Rahim W.M."/>
            <person name="Sadowsky M.J."/>
        </authorList>
    </citation>
    <scope>NUCLEOTIDE SEQUENCE [LARGE SCALE GENOMIC DNA]</scope>
    <source>
        <strain evidence="10 11">ZGT118</strain>
    </source>
</reference>
<dbReference type="Gene3D" id="2.40.110.10">
    <property type="entry name" value="Butyryl-CoA Dehydrogenase, subunit A, domain 2"/>
    <property type="match status" value="1"/>
</dbReference>
<evidence type="ECO:0000259" key="8">
    <source>
        <dbReference type="Pfam" id="PF02770"/>
    </source>
</evidence>
<evidence type="ECO:0000256" key="2">
    <source>
        <dbReference type="ARBA" id="ARBA00009347"/>
    </source>
</evidence>
<dbReference type="GO" id="GO:0003995">
    <property type="term" value="F:acyl-CoA dehydrogenase activity"/>
    <property type="evidence" value="ECO:0007669"/>
    <property type="project" value="InterPro"/>
</dbReference>
<evidence type="ECO:0000256" key="1">
    <source>
        <dbReference type="ARBA" id="ARBA00001974"/>
    </source>
</evidence>
<dbReference type="RefSeq" id="WP_068349292.1">
    <property type="nucleotide sequence ID" value="NZ_LQBQ01000036.1"/>
</dbReference>
<name>A0A0X3TKP8_9RHOB</name>
<dbReference type="InterPro" id="IPR009075">
    <property type="entry name" value="AcylCo_DH/oxidase_C"/>
</dbReference>
<protein>
    <submittedName>
        <fullName evidence="10">Acyl-CoA dehydrogenase</fullName>
    </submittedName>
</protein>
<comment type="caution">
    <text evidence="10">The sequence shown here is derived from an EMBL/GenBank/DDBJ whole genome shotgun (WGS) entry which is preliminary data.</text>
</comment>
<proteinExistence type="inferred from homology"/>
<keyword evidence="5 6" id="KW-0560">Oxidoreductase</keyword>
<gene>
    <name evidence="10" type="ORF">AVO45_13215</name>
</gene>
<dbReference type="FunFam" id="2.40.110.10:FF:000002">
    <property type="entry name" value="Acyl-CoA dehydrogenase fadE12"/>
    <property type="match status" value="1"/>
</dbReference>
<evidence type="ECO:0000256" key="5">
    <source>
        <dbReference type="ARBA" id="ARBA00023002"/>
    </source>
</evidence>
<dbReference type="SUPFAM" id="SSF47203">
    <property type="entry name" value="Acyl-CoA dehydrogenase C-terminal domain-like"/>
    <property type="match status" value="1"/>
</dbReference>
<accession>A0A0X3TKP8</accession>
<dbReference type="Gene3D" id="1.10.540.10">
    <property type="entry name" value="Acyl-CoA dehydrogenase/oxidase, N-terminal domain"/>
    <property type="match status" value="1"/>
</dbReference>
<evidence type="ECO:0000313" key="11">
    <source>
        <dbReference type="Proteomes" id="UP000053791"/>
    </source>
</evidence>
<keyword evidence="3 6" id="KW-0285">Flavoprotein</keyword>
<dbReference type="Pfam" id="PF02771">
    <property type="entry name" value="Acyl-CoA_dh_N"/>
    <property type="match status" value="1"/>
</dbReference>
<dbReference type="AlphaFoldDB" id="A0A0X3TKP8"/>
<dbReference type="FunFam" id="1.10.540.10:FF:000026">
    <property type="entry name" value="Acyl-CoA dehydrogenase medium chain"/>
    <property type="match status" value="1"/>
</dbReference>
<dbReference type="InterPro" id="IPR009100">
    <property type="entry name" value="AcylCoA_DH/oxidase_NM_dom_sf"/>
</dbReference>
<evidence type="ECO:0000259" key="7">
    <source>
        <dbReference type="Pfam" id="PF00441"/>
    </source>
</evidence>
<dbReference type="STRING" id="1685379.AVO45_13215"/>
<evidence type="ECO:0000256" key="3">
    <source>
        <dbReference type="ARBA" id="ARBA00022630"/>
    </source>
</evidence>
<sequence length="385" mass="42466">MSLFTSTASWVTDEHRMFAEMAGRFLDDELVPNIETWVDNGVVDRDFWRKAGETGLMAGSIAEEYGGVGGGMGFDSVTIYEQTSRGDAGWGYGIQSIVTHYIAAYGSEEQKQKWLPKLASGEMVGAIAMTEPGTGSDLQAVRTTAEKDGNSYRINGSKIFITNGQTADLVIVVAKTDKTQGARGVSLIAVETEGAEGFRRGRNLKKLGMKANDTAELFFEDVKVPMTNLIGPEEGQGFYQLMKQLPWERLTIGIMALGAIDFAIAETVKYVQERKAFGQRVMDFQNTRFKLAECKTKAEVLRSFVNDCIAKLEAGQLDAATASMVKYYGSEVQNEIMHECLQLFGGYGFMMEYPIARLYADARVQMIYGGTNEVMKELIARSLDV</sequence>
<dbReference type="FunFam" id="1.20.140.10:FF:000001">
    <property type="entry name" value="Acyl-CoA dehydrogenase"/>
    <property type="match status" value="1"/>
</dbReference>
<evidence type="ECO:0000313" key="10">
    <source>
        <dbReference type="EMBL" id="KUJ76318.1"/>
    </source>
</evidence>
<evidence type="ECO:0000256" key="6">
    <source>
        <dbReference type="RuleBase" id="RU362125"/>
    </source>
</evidence>
<evidence type="ECO:0000259" key="9">
    <source>
        <dbReference type="Pfam" id="PF02771"/>
    </source>
</evidence>